<reference evidence="2" key="1">
    <citation type="submission" date="2016-01" db="EMBL/GenBank/DDBJ databases">
        <authorList>
            <person name="Peeters C."/>
        </authorList>
    </citation>
    <scope>NUCLEOTIDE SEQUENCE [LARGE SCALE GENOMIC DNA]</scope>
    <source>
        <strain evidence="2">LMG 29323</strain>
    </source>
</reference>
<keyword evidence="1" id="KW-0812">Transmembrane</keyword>
<evidence type="ECO:0000256" key="1">
    <source>
        <dbReference type="SAM" id="Phobius"/>
    </source>
</evidence>
<dbReference type="EMBL" id="FCOE02000002">
    <property type="protein sequence ID" value="SAK44128.1"/>
    <property type="molecule type" value="Genomic_DNA"/>
</dbReference>
<dbReference type="AlphaFoldDB" id="A0A157ZF52"/>
<keyword evidence="1" id="KW-1133">Transmembrane helix</keyword>
<keyword evidence="3" id="KW-1185">Reference proteome</keyword>
<organism evidence="2 3">
    <name type="scientific">Caballeronia pedi</name>
    <dbReference type="NCBI Taxonomy" id="1777141"/>
    <lineage>
        <taxon>Bacteria</taxon>
        <taxon>Pseudomonadati</taxon>
        <taxon>Pseudomonadota</taxon>
        <taxon>Betaproteobacteria</taxon>
        <taxon>Burkholderiales</taxon>
        <taxon>Burkholderiaceae</taxon>
        <taxon>Caballeronia</taxon>
    </lineage>
</organism>
<name>A0A157ZF52_9BURK</name>
<gene>
    <name evidence="2" type="ORF">AWB80_00716</name>
</gene>
<feature type="transmembrane region" description="Helical" evidence="1">
    <location>
        <begin position="6"/>
        <end position="27"/>
    </location>
</feature>
<evidence type="ECO:0000313" key="2">
    <source>
        <dbReference type="EMBL" id="SAK44128.1"/>
    </source>
</evidence>
<accession>A0A157ZF52</accession>
<evidence type="ECO:0000313" key="3">
    <source>
        <dbReference type="Proteomes" id="UP000054911"/>
    </source>
</evidence>
<protein>
    <submittedName>
        <fullName evidence="2">Uncharacterized protein</fullName>
    </submittedName>
</protein>
<dbReference type="Proteomes" id="UP000054911">
    <property type="component" value="Unassembled WGS sequence"/>
</dbReference>
<keyword evidence="1" id="KW-0472">Membrane</keyword>
<proteinExistence type="predicted"/>
<sequence length="39" mass="4462">MTEVEWMMAGMYMAALVSGTLFMSVLARRSLNRVEERGH</sequence>
<comment type="caution">
    <text evidence="2">The sequence shown here is derived from an EMBL/GenBank/DDBJ whole genome shotgun (WGS) entry which is preliminary data.</text>
</comment>